<name>A0A438IV92_VITVI</name>
<gene>
    <name evidence="1" type="ORF">CK203_030281</name>
</gene>
<dbReference type="Proteomes" id="UP000288805">
    <property type="component" value="Unassembled WGS sequence"/>
</dbReference>
<evidence type="ECO:0000313" key="1">
    <source>
        <dbReference type="EMBL" id="RVX00654.1"/>
    </source>
</evidence>
<dbReference type="EMBL" id="QGNW01000080">
    <property type="protein sequence ID" value="RVX00654.1"/>
    <property type="molecule type" value="Genomic_DNA"/>
</dbReference>
<organism evidence="1 2">
    <name type="scientific">Vitis vinifera</name>
    <name type="common">Grape</name>
    <dbReference type="NCBI Taxonomy" id="29760"/>
    <lineage>
        <taxon>Eukaryota</taxon>
        <taxon>Viridiplantae</taxon>
        <taxon>Streptophyta</taxon>
        <taxon>Embryophyta</taxon>
        <taxon>Tracheophyta</taxon>
        <taxon>Spermatophyta</taxon>
        <taxon>Magnoliopsida</taxon>
        <taxon>eudicotyledons</taxon>
        <taxon>Gunneridae</taxon>
        <taxon>Pentapetalae</taxon>
        <taxon>rosids</taxon>
        <taxon>Vitales</taxon>
        <taxon>Vitaceae</taxon>
        <taxon>Viteae</taxon>
        <taxon>Vitis</taxon>
    </lineage>
</organism>
<dbReference type="AlphaFoldDB" id="A0A438IV92"/>
<evidence type="ECO:0008006" key="3">
    <source>
        <dbReference type="Google" id="ProtNLM"/>
    </source>
</evidence>
<accession>A0A438IV92</accession>
<comment type="caution">
    <text evidence="1">The sequence shown here is derived from an EMBL/GenBank/DDBJ whole genome shotgun (WGS) entry which is preliminary data.</text>
</comment>
<proteinExistence type="predicted"/>
<reference evidence="1 2" key="1">
    <citation type="journal article" date="2018" name="PLoS Genet.">
        <title>Population sequencing reveals clonal diversity and ancestral inbreeding in the grapevine cultivar Chardonnay.</title>
        <authorList>
            <person name="Roach M.J."/>
            <person name="Johnson D.L."/>
            <person name="Bohlmann J."/>
            <person name="van Vuuren H.J."/>
            <person name="Jones S.J."/>
            <person name="Pretorius I.S."/>
            <person name="Schmidt S.A."/>
            <person name="Borneman A.R."/>
        </authorList>
    </citation>
    <scope>NUCLEOTIDE SEQUENCE [LARGE SCALE GENOMIC DNA]</scope>
    <source>
        <strain evidence="2">cv. Chardonnay</strain>
        <tissue evidence="1">Leaf</tissue>
    </source>
</reference>
<protein>
    <recommendedName>
        <fullName evidence="3">DUF4283 domain-containing protein</fullName>
    </recommendedName>
</protein>
<evidence type="ECO:0000313" key="2">
    <source>
        <dbReference type="Proteomes" id="UP000288805"/>
    </source>
</evidence>
<sequence length="536" mass="59712">MREDRSWFAVDSKSFEISMDVFGEKLKGIIVEISKVKAYCRVSLLRGLLKVGRMELLSLGVLTRDEPRGVLDFSRTESKVGAFEENAKNSYVDAIGRVSHVGSKLVCFGQLGKIALDLKGGVKFAILGGPFLLIEFENKAKVDKVLLRRFRCFKESFLHLESREVFKKIWECCGGFVVVDEDTVAFKELQWTRLLVKSKGVSEMTPVIKSGMRKEQGVRNDGGGGSRADCIVEQDEVTSGMVHSDWEKVSNVGPVAQGFRNLGRPTPESLKDLALVERPTVEVLNGVRACGGLRDAHFGRPDMDVFGIQMGSSPLLPNLTKIIDEALMEEASRHTDHPFGEADLGPLRVILANEMETEVSGLSGKANGVVEEVIEDVSERVFSRGCGGEGRTGLGVERFLEWGAASGIVVFWDNMVLELVDLENEVFSISYHFKNCFFHKMVNDHRRRNNVDIIRINGVWILEENEIKERIVNVFMSLLSNSGDWRPPLFGLQCETLENMDAYALEVSFMEEKVFGVLLGCSEDKVLGLDGFSMAF</sequence>